<comment type="caution">
    <text evidence="9">The sequence shown here is derived from an EMBL/GenBank/DDBJ whole genome shotgun (WGS) entry which is preliminary data.</text>
</comment>
<organism evidence="9 10">
    <name type="scientific">Coptis chinensis</name>
    <dbReference type="NCBI Taxonomy" id="261450"/>
    <lineage>
        <taxon>Eukaryota</taxon>
        <taxon>Viridiplantae</taxon>
        <taxon>Streptophyta</taxon>
        <taxon>Embryophyta</taxon>
        <taxon>Tracheophyta</taxon>
        <taxon>Spermatophyta</taxon>
        <taxon>Magnoliopsida</taxon>
        <taxon>Ranunculales</taxon>
        <taxon>Ranunculaceae</taxon>
        <taxon>Coptidoideae</taxon>
        <taxon>Coptis</taxon>
    </lineage>
</organism>
<dbReference type="OrthoDB" id="377733at2759"/>
<evidence type="ECO:0000313" key="10">
    <source>
        <dbReference type="Proteomes" id="UP000631114"/>
    </source>
</evidence>
<dbReference type="SUPFAM" id="SSF81665">
    <property type="entry name" value="Calcium ATPase, transmembrane domain M"/>
    <property type="match status" value="1"/>
</dbReference>
<dbReference type="InterPro" id="IPR023299">
    <property type="entry name" value="ATPase_P-typ_cyto_dom_N"/>
</dbReference>
<evidence type="ECO:0000256" key="1">
    <source>
        <dbReference type="ARBA" id="ARBA00004141"/>
    </source>
</evidence>
<keyword evidence="2 7" id="KW-0812">Transmembrane</keyword>
<dbReference type="GO" id="GO:0045332">
    <property type="term" value="P:phospholipid translocation"/>
    <property type="evidence" value="ECO:0007669"/>
    <property type="project" value="TreeGrafter"/>
</dbReference>
<dbReference type="GO" id="GO:0046872">
    <property type="term" value="F:metal ion binding"/>
    <property type="evidence" value="ECO:0007669"/>
    <property type="project" value="UniProtKB-KW"/>
</dbReference>
<dbReference type="PANTHER" id="PTHR24092">
    <property type="entry name" value="PROBABLE PHOSPHOLIPID-TRANSPORTING ATPASE"/>
    <property type="match status" value="1"/>
</dbReference>
<feature type="transmembrane region" description="Helical" evidence="7">
    <location>
        <begin position="189"/>
        <end position="209"/>
    </location>
</feature>
<keyword evidence="10" id="KW-1185">Reference proteome</keyword>
<protein>
    <recommendedName>
        <fullName evidence="8">P-type ATPase C-terminal domain-containing protein</fullName>
    </recommendedName>
</protein>
<dbReference type="InterPro" id="IPR023298">
    <property type="entry name" value="ATPase_P-typ_TM_dom_sf"/>
</dbReference>
<dbReference type="GO" id="GO:0000166">
    <property type="term" value="F:nucleotide binding"/>
    <property type="evidence" value="ECO:0007669"/>
    <property type="project" value="InterPro"/>
</dbReference>
<evidence type="ECO:0000256" key="3">
    <source>
        <dbReference type="ARBA" id="ARBA00022723"/>
    </source>
</evidence>
<dbReference type="PANTHER" id="PTHR24092:SF175">
    <property type="entry name" value="PHOSPHOLIPID-TRANSPORTING ATPASE"/>
    <property type="match status" value="1"/>
</dbReference>
<evidence type="ECO:0000256" key="5">
    <source>
        <dbReference type="ARBA" id="ARBA00022989"/>
    </source>
</evidence>
<dbReference type="SUPFAM" id="SSF56784">
    <property type="entry name" value="HAD-like"/>
    <property type="match status" value="1"/>
</dbReference>
<keyword evidence="6 7" id="KW-0472">Membrane</keyword>
<dbReference type="EMBL" id="JADFTS010000001">
    <property type="protein sequence ID" value="KAF9626033.1"/>
    <property type="molecule type" value="Genomic_DNA"/>
</dbReference>
<dbReference type="Pfam" id="PF13246">
    <property type="entry name" value="Cation_ATPase"/>
    <property type="match status" value="1"/>
</dbReference>
<dbReference type="Pfam" id="PF16212">
    <property type="entry name" value="PhoLip_ATPase_C"/>
    <property type="match status" value="1"/>
</dbReference>
<evidence type="ECO:0000256" key="2">
    <source>
        <dbReference type="ARBA" id="ARBA00022692"/>
    </source>
</evidence>
<feature type="domain" description="P-type ATPase C-terminal" evidence="8">
    <location>
        <begin position="154"/>
        <end position="247"/>
    </location>
</feature>
<accession>A0A835MB06</accession>
<reference evidence="9 10" key="1">
    <citation type="submission" date="2020-10" db="EMBL/GenBank/DDBJ databases">
        <title>The Coptis chinensis genome and diversification of protoberbering-type alkaloids.</title>
        <authorList>
            <person name="Wang B."/>
            <person name="Shu S."/>
            <person name="Song C."/>
            <person name="Liu Y."/>
        </authorList>
    </citation>
    <scope>NUCLEOTIDE SEQUENCE [LARGE SCALE GENOMIC DNA]</scope>
    <source>
        <strain evidence="9">HL-2020</strain>
        <tissue evidence="9">Leaf</tissue>
    </source>
</reference>
<comment type="subcellular location">
    <subcellularLocation>
        <location evidence="1">Membrane</location>
        <topology evidence="1">Multi-pass membrane protein</topology>
    </subcellularLocation>
</comment>
<sequence length="248" mass="28289">MEGSLNFEEQTREHTNEYADAGLRTLILAYRELDEEEYNKFNTAFTEARNSISADRDAQVDELAETIEKDMILLGATAVEDNLQKGVPECIDKLAQAGIKIWVLTGDKMETAINIGFACSLLRQGMKQIIITLETTEIKTIEKTGDKPAITKAVMSSDIAIAQFRFLERLLLVHGHWCYRRISSMICYFFYKNLMFGFTLFLFEAYASFSGQPAYNDWYMSLYNVFFTSLPVLALGVFDQDVSTRFCL</sequence>
<dbReference type="Proteomes" id="UP000631114">
    <property type="component" value="Unassembled WGS sequence"/>
</dbReference>
<name>A0A835MB06_9MAGN</name>
<feature type="transmembrane region" description="Helical" evidence="7">
    <location>
        <begin position="221"/>
        <end position="238"/>
    </location>
</feature>
<dbReference type="InterPro" id="IPR023214">
    <property type="entry name" value="HAD_sf"/>
</dbReference>
<dbReference type="SUPFAM" id="SSF81660">
    <property type="entry name" value="Metal cation-transporting ATPase, ATP-binding domain N"/>
    <property type="match status" value="1"/>
</dbReference>
<keyword evidence="3" id="KW-0479">Metal-binding</keyword>
<evidence type="ECO:0000259" key="8">
    <source>
        <dbReference type="Pfam" id="PF16212"/>
    </source>
</evidence>
<evidence type="ECO:0000256" key="6">
    <source>
        <dbReference type="ARBA" id="ARBA00023136"/>
    </source>
</evidence>
<dbReference type="GO" id="GO:0005886">
    <property type="term" value="C:plasma membrane"/>
    <property type="evidence" value="ECO:0007669"/>
    <property type="project" value="TreeGrafter"/>
</dbReference>
<evidence type="ECO:0000313" key="9">
    <source>
        <dbReference type="EMBL" id="KAF9626033.1"/>
    </source>
</evidence>
<gene>
    <name evidence="9" type="ORF">IFM89_030701</name>
</gene>
<dbReference type="AlphaFoldDB" id="A0A835MB06"/>
<dbReference type="Gene3D" id="3.40.50.1000">
    <property type="entry name" value="HAD superfamily/HAD-like"/>
    <property type="match status" value="1"/>
</dbReference>
<keyword evidence="5 7" id="KW-1133">Transmembrane helix</keyword>
<dbReference type="InterPro" id="IPR036412">
    <property type="entry name" value="HAD-like_sf"/>
</dbReference>
<dbReference type="InterPro" id="IPR032630">
    <property type="entry name" value="P_typ_ATPase_c"/>
</dbReference>
<keyword evidence="4" id="KW-0460">Magnesium</keyword>
<evidence type="ECO:0000256" key="4">
    <source>
        <dbReference type="ARBA" id="ARBA00022842"/>
    </source>
</evidence>
<evidence type="ECO:0000256" key="7">
    <source>
        <dbReference type="SAM" id="Phobius"/>
    </source>
</evidence>
<dbReference type="GO" id="GO:0140326">
    <property type="term" value="F:ATPase-coupled intramembrane lipid transporter activity"/>
    <property type="evidence" value="ECO:0007669"/>
    <property type="project" value="TreeGrafter"/>
</dbReference>
<proteinExistence type="predicted"/>